<reference evidence="2 3" key="1">
    <citation type="submission" date="2014-09" db="EMBL/GenBank/DDBJ databases">
        <authorList>
            <person name="Chan K.-G."/>
        </authorList>
    </citation>
    <scope>NUCLEOTIDE SEQUENCE [LARGE SCALE GENOMIC DNA]</scope>
    <source>
        <strain evidence="2 3">ND07</strain>
    </source>
</reference>
<dbReference type="GeneID" id="33052949"/>
<dbReference type="AlphaFoldDB" id="A0A089WSR6"/>
<sequence length="63" mass="7277">MSNQEELFEELRRTMAEEASAHEETERLRDELSKAQQHHAEAVQNRWRALTAIERAAMPGQTG</sequence>
<protein>
    <submittedName>
        <fullName evidence="2">Uncharacterized protein</fullName>
    </submittedName>
</protein>
<dbReference type="EMBL" id="CP009455">
    <property type="protein sequence ID" value="AIR90204.1"/>
    <property type="molecule type" value="Genomic_DNA"/>
</dbReference>
<dbReference type="STRING" id="157783.LK03_13265"/>
<dbReference type="KEGG" id="psw:LK03_13265"/>
<feature type="coiled-coil region" evidence="1">
    <location>
        <begin position="8"/>
        <end position="45"/>
    </location>
</feature>
<gene>
    <name evidence="2" type="ORF">LK03_13265</name>
</gene>
<keyword evidence="1" id="KW-0175">Coiled coil</keyword>
<name>A0A089WSR6_9PSED</name>
<evidence type="ECO:0000313" key="3">
    <source>
        <dbReference type="Proteomes" id="UP000029493"/>
    </source>
</evidence>
<proteinExistence type="predicted"/>
<evidence type="ECO:0000313" key="2">
    <source>
        <dbReference type="EMBL" id="AIR90204.1"/>
    </source>
</evidence>
<keyword evidence="3" id="KW-1185">Reference proteome</keyword>
<evidence type="ECO:0000256" key="1">
    <source>
        <dbReference type="SAM" id="Coils"/>
    </source>
</evidence>
<organism evidence="2 3">
    <name type="scientific">Pseudomonas cremoricolorata</name>
    <dbReference type="NCBI Taxonomy" id="157783"/>
    <lineage>
        <taxon>Bacteria</taxon>
        <taxon>Pseudomonadati</taxon>
        <taxon>Pseudomonadota</taxon>
        <taxon>Gammaproteobacteria</taxon>
        <taxon>Pseudomonadales</taxon>
        <taxon>Pseudomonadaceae</taxon>
        <taxon>Pseudomonas</taxon>
    </lineage>
</organism>
<accession>A0A089WSR6</accession>
<dbReference type="Proteomes" id="UP000029493">
    <property type="component" value="Chromosome"/>
</dbReference>